<dbReference type="EC" id="4.3.2.1" evidence="3 5"/>
<dbReference type="InterPro" id="IPR022761">
    <property type="entry name" value="Fumarate_lyase_N"/>
</dbReference>
<dbReference type="Gene3D" id="1.10.40.30">
    <property type="entry name" value="Fumarase/aspartase (C-terminal domain)"/>
    <property type="match status" value="1"/>
</dbReference>
<dbReference type="InterPro" id="IPR008948">
    <property type="entry name" value="L-Aspartase-like"/>
</dbReference>
<dbReference type="CDD" id="cd01359">
    <property type="entry name" value="Argininosuccinate_lyase"/>
    <property type="match status" value="1"/>
</dbReference>
<reference evidence="7 8" key="1">
    <citation type="submission" date="2016-10" db="EMBL/GenBank/DDBJ databases">
        <authorList>
            <person name="de Groot N.N."/>
        </authorList>
    </citation>
    <scope>NUCLEOTIDE SEQUENCE [LARGE SCALE GENOMIC DNA]</scope>
    <source>
        <strain evidence="7 8">DSM 16195</strain>
    </source>
</reference>
<dbReference type="InterPro" id="IPR009049">
    <property type="entry name" value="Argininosuccinate_lyase"/>
</dbReference>
<dbReference type="PANTHER" id="PTHR43814:SF1">
    <property type="entry name" value="ARGININOSUCCINATE LYASE"/>
    <property type="match status" value="1"/>
</dbReference>
<keyword evidence="5" id="KW-0963">Cytoplasm</keyword>
<dbReference type="InterPro" id="IPR024083">
    <property type="entry name" value="Fumarase/histidase_N"/>
</dbReference>
<evidence type="ECO:0000256" key="5">
    <source>
        <dbReference type="HAMAP-Rule" id="MF_00006"/>
    </source>
</evidence>
<dbReference type="Pfam" id="PF00206">
    <property type="entry name" value="Lyase_1"/>
    <property type="match status" value="1"/>
</dbReference>
<gene>
    <name evidence="5" type="primary">argH</name>
    <name evidence="7" type="ORF">SAMN05421855_102548</name>
</gene>
<organism evidence="7 8">
    <name type="scientific">Ulvibacter litoralis</name>
    <dbReference type="NCBI Taxonomy" id="227084"/>
    <lineage>
        <taxon>Bacteria</taxon>
        <taxon>Pseudomonadati</taxon>
        <taxon>Bacteroidota</taxon>
        <taxon>Flavobacteriia</taxon>
        <taxon>Flavobacteriales</taxon>
        <taxon>Flavobacteriaceae</taxon>
        <taxon>Ulvibacter</taxon>
    </lineage>
</organism>
<comment type="similarity">
    <text evidence="5">Belongs to the lyase 1 family. Argininosuccinate lyase subfamily.</text>
</comment>
<dbReference type="HAMAP" id="MF_00006">
    <property type="entry name" value="Arg_succ_lyase"/>
    <property type="match status" value="1"/>
</dbReference>
<evidence type="ECO:0000256" key="3">
    <source>
        <dbReference type="ARBA" id="ARBA00012338"/>
    </source>
</evidence>
<dbReference type="UniPathway" id="UPA00068">
    <property type="reaction ID" value="UER00114"/>
</dbReference>
<dbReference type="PROSITE" id="PS00163">
    <property type="entry name" value="FUMARATE_LYASES"/>
    <property type="match status" value="1"/>
</dbReference>
<proteinExistence type="inferred from homology"/>
<evidence type="ECO:0000259" key="6">
    <source>
        <dbReference type="Pfam" id="PF00206"/>
    </source>
</evidence>
<dbReference type="PRINTS" id="PR00145">
    <property type="entry name" value="ARGSUCLYASE"/>
</dbReference>
<dbReference type="GO" id="GO:0004056">
    <property type="term" value="F:argininosuccinate lyase activity"/>
    <property type="evidence" value="ECO:0007669"/>
    <property type="project" value="UniProtKB-UniRule"/>
</dbReference>
<dbReference type="Proteomes" id="UP000199321">
    <property type="component" value="Unassembled WGS sequence"/>
</dbReference>
<evidence type="ECO:0000256" key="4">
    <source>
        <dbReference type="ARBA" id="ARBA00022571"/>
    </source>
</evidence>
<dbReference type="Gene3D" id="1.10.275.10">
    <property type="entry name" value="Fumarase/aspartase (N-terminal domain)"/>
    <property type="match status" value="1"/>
</dbReference>
<dbReference type="AlphaFoldDB" id="A0A1G7FHI1"/>
<dbReference type="NCBIfam" id="TIGR00838">
    <property type="entry name" value="argH"/>
    <property type="match status" value="1"/>
</dbReference>
<evidence type="ECO:0000313" key="8">
    <source>
        <dbReference type="Proteomes" id="UP000199321"/>
    </source>
</evidence>
<dbReference type="STRING" id="227084.SAMN05421855_102548"/>
<sequence>MKLWDKGISIDKKIEQFTVGNDREIDIHIAKYDVQASLAHAKMLHKIGIITAEELQQLTEGLAILNTQIEEGTFVIEAQFEDVHSKIEFELTERYGEVGKKIHTARSRNDQVLVALQLFYKENLIEIKELTHIFFATLLGLAETHKNSLLPGYTHLQVAMPSSFGLWFSAYAELLIDDVHMLNATLRTVNQNPLGSAAGYGSSFPIDRAFTTSELGFETLKYNVVAAQLSRGKSERTIAATLGGLCNTMSRFAMDICLYMSQNFGFISFPDELTTGSSIMPHKKNPDVFELIRGKCNKIQALQTEMIMITNNLPSGYHRDFQLLKENMIAAIETVKDILIIFNYSIQQIEVKDIDLTDEKYQYLFTVDSINNLVVEGVSFREAYQQIGAQVQAGTYLPDMTKKHSHLGSIHELCLEEIRSKFE</sequence>
<dbReference type="EMBL" id="FNBA01000002">
    <property type="protein sequence ID" value="SDE75015.1"/>
    <property type="molecule type" value="Genomic_DNA"/>
</dbReference>
<dbReference type="GO" id="GO:0005829">
    <property type="term" value="C:cytosol"/>
    <property type="evidence" value="ECO:0007669"/>
    <property type="project" value="TreeGrafter"/>
</dbReference>
<dbReference type="SUPFAM" id="SSF48557">
    <property type="entry name" value="L-aspartase-like"/>
    <property type="match status" value="1"/>
</dbReference>
<comment type="pathway">
    <text evidence="2 5">Amino-acid biosynthesis; L-arginine biosynthesis; L-arginine from L-ornithine and carbamoyl phosphate: step 3/3.</text>
</comment>
<comment type="subcellular location">
    <subcellularLocation>
        <location evidence="5">Cytoplasm</location>
    </subcellularLocation>
</comment>
<dbReference type="Gene3D" id="1.20.200.10">
    <property type="entry name" value="Fumarase/aspartase (Central domain)"/>
    <property type="match status" value="1"/>
</dbReference>
<dbReference type="InterPro" id="IPR000362">
    <property type="entry name" value="Fumarate_lyase_fam"/>
</dbReference>
<keyword evidence="8" id="KW-1185">Reference proteome</keyword>
<keyword evidence="5 7" id="KW-0456">Lyase</keyword>
<evidence type="ECO:0000313" key="7">
    <source>
        <dbReference type="EMBL" id="SDE75015.1"/>
    </source>
</evidence>
<protein>
    <recommendedName>
        <fullName evidence="3 5">Argininosuccinate lyase</fullName>
        <shortName evidence="5">ASAL</shortName>
        <ecNumber evidence="3 5">4.3.2.1</ecNumber>
    </recommendedName>
    <alternativeName>
        <fullName evidence="5">Arginosuccinase</fullName>
    </alternativeName>
</protein>
<dbReference type="GO" id="GO:0042450">
    <property type="term" value="P:L-arginine biosynthetic process via ornithine"/>
    <property type="evidence" value="ECO:0007669"/>
    <property type="project" value="UniProtKB-UniRule"/>
</dbReference>
<feature type="domain" description="Fumarate lyase N-terminal" evidence="6">
    <location>
        <begin position="24"/>
        <end position="300"/>
    </location>
</feature>
<keyword evidence="5" id="KW-0028">Amino-acid biosynthesis</keyword>
<dbReference type="RefSeq" id="WP_093143207.1">
    <property type="nucleotide sequence ID" value="NZ_BMWO01000002.1"/>
</dbReference>
<name>A0A1G7FHI1_9FLAO</name>
<evidence type="ECO:0000256" key="1">
    <source>
        <dbReference type="ARBA" id="ARBA00000985"/>
    </source>
</evidence>
<comment type="catalytic activity">
    <reaction evidence="1 5">
        <text>2-(N(omega)-L-arginino)succinate = fumarate + L-arginine</text>
        <dbReference type="Rhea" id="RHEA:24020"/>
        <dbReference type="ChEBI" id="CHEBI:29806"/>
        <dbReference type="ChEBI" id="CHEBI:32682"/>
        <dbReference type="ChEBI" id="CHEBI:57472"/>
        <dbReference type="EC" id="4.3.2.1"/>
    </reaction>
</comment>
<keyword evidence="4 5" id="KW-0055">Arginine biosynthesis</keyword>
<dbReference type="OrthoDB" id="9769623at2"/>
<dbReference type="InterPro" id="IPR020557">
    <property type="entry name" value="Fumarate_lyase_CS"/>
</dbReference>
<dbReference type="PRINTS" id="PR00149">
    <property type="entry name" value="FUMRATELYASE"/>
</dbReference>
<accession>A0A1G7FHI1</accession>
<evidence type="ECO:0000256" key="2">
    <source>
        <dbReference type="ARBA" id="ARBA00004941"/>
    </source>
</evidence>
<dbReference type="PANTHER" id="PTHR43814">
    <property type="entry name" value="ARGININOSUCCINATE LYASE"/>
    <property type="match status" value="1"/>
</dbReference>